<feature type="region of interest" description="Disordered" evidence="1">
    <location>
        <begin position="1"/>
        <end position="20"/>
    </location>
</feature>
<keyword evidence="3" id="KW-1185">Reference proteome</keyword>
<evidence type="ECO:0000313" key="2">
    <source>
        <dbReference type="EMBL" id="KAJ4454831.1"/>
    </source>
</evidence>
<feature type="region of interest" description="Disordered" evidence="1">
    <location>
        <begin position="65"/>
        <end position="179"/>
    </location>
</feature>
<sequence length="195" mass="22026">MQQAHNNASRQRFRAKADREHFIQKQKELRAYRAMLKHEPVPQGSKLYEQVFHSDTPVGEIEKAEAPSALAATAAASTPTPTLARSNRFAGKKHGREQIADDDAGEVKTPGGKKKAKPDLYKRAKSQAAQLKAQQEKARREREEQMQKQAEELKAKRAKRAKESKLMRKKTPRGQPLMRTQIEHLLGKLQAGQSE</sequence>
<dbReference type="InterPro" id="IPR013730">
    <property type="entry name" value="Fyv7/TAP26"/>
</dbReference>
<dbReference type="EMBL" id="JAPMOS010000131">
    <property type="protein sequence ID" value="KAJ4454831.1"/>
    <property type="molecule type" value="Genomic_DNA"/>
</dbReference>
<feature type="compositionally biased region" description="Basic and acidic residues" evidence="1">
    <location>
        <begin position="134"/>
        <end position="166"/>
    </location>
</feature>
<comment type="caution">
    <text evidence="2">The sequence shown here is derived from an EMBL/GenBank/DDBJ whole genome shotgun (WGS) entry which is preliminary data.</text>
</comment>
<feature type="compositionally biased region" description="Polar residues" evidence="1">
    <location>
        <begin position="1"/>
        <end position="10"/>
    </location>
</feature>
<dbReference type="Pfam" id="PF08524">
    <property type="entry name" value="rRNA_processing"/>
    <property type="match status" value="1"/>
</dbReference>
<name>A0ABQ8UAB2_9EUKA</name>
<evidence type="ECO:0000313" key="3">
    <source>
        <dbReference type="Proteomes" id="UP001141327"/>
    </source>
</evidence>
<protein>
    <recommendedName>
        <fullName evidence="4">rRNA-processing protein FYV7</fullName>
    </recommendedName>
</protein>
<organism evidence="2 3">
    <name type="scientific">Paratrimastix pyriformis</name>
    <dbReference type="NCBI Taxonomy" id="342808"/>
    <lineage>
        <taxon>Eukaryota</taxon>
        <taxon>Metamonada</taxon>
        <taxon>Preaxostyla</taxon>
        <taxon>Paratrimastigidae</taxon>
        <taxon>Paratrimastix</taxon>
    </lineage>
</organism>
<dbReference type="PANTHER" id="PTHR15657:SF1">
    <property type="entry name" value="THYROID TRANSCRIPTION FACTOR 1-ASSOCIATED PROTEIN 26"/>
    <property type="match status" value="1"/>
</dbReference>
<dbReference type="PANTHER" id="PTHR15657">
    <property type="entry name" value="THYROID TRANSCRIPTION FACTOR 1-ASSOCIATED PROTEIN 26"/>
    <property type="match status" value="1"/>
</dbReference>
<reference evidence="2" key="1">
    <citation type="journal article" date="2022" name="bioRxiv">
        <title>Genomics of Preaxostyla Flagellates Illuminates Evolutionary Transitions and the Path Towards Mitochondrial Loss.</title>
        <authorList>
            <person name="Novak L.V.F."/>
            <person name="Treitli S.C."/>
            <person name="Pyrih J."/>
            <person name="Halakuc P."/>
            <person name="Pipaliya S.V."/>
            <person name="Vacek V."/>
            <person name="Brzon O."/>
            <person name="Soukal P."/>
            <person name="Eme L."/>
            <person name="Dacks J.B."/>
            <person name="Karnkowska A."/>
            <person name="Elias M."/>
            <person name="Hampl V."/>
        </authorList>
    </citation>
    <scope>NUCLEOTIDE SEQUENCE</scope>
    <source>
        <strain evidence="2">RCP-MX</strain>
    </source>
</reference>
<proteinExistence type="predicted"/>
<gene>
    <name evidence="2" type="ORF">PAPYR_10340</name>
</gene>
<feature type="compositionally biased region" description="Low complexity" evidence="1">
    <location>
        <begin position="66"/>
        <end position="84"/>
    </location>
</feature>
<evidence type="ECO:0008006" key="4">
    <source>
        <dbReference type="Google" id="ProtNLM"/>
    </source>
</evidence>
<accession>A0ABQ8UAB2</accession>
<evidence type="ECO:0000256" key="1">
    <source>
        <dbReference type="SAM" id="MobiDB-lite"/>
    </source>
</evidence>
<dbReference type="Proteomes" id="UP001141327">
    <property type="component" value="Unassembled WGS sequence"/>
</dbReference>